<name>A0A0F9VQS1_9ZZZZ</name>
<gene>
    <name evidence="1" type="ORF">LCGC14_0376770</name>
</gene>
<reference evidence="1" key="1">
    <citation type="journal article" date="2015" name="Nature">
        <title>Complex archaea that bridge the gap between prokaryotes and eukaryotes.</title>
        <authorList>
            <person name="Spang A."/>
            <person name="Saw J.H."/>
            <person name="Jorgensen S.L."/>
            <person name="Zaremba-Niedzwiedzka K."/>
            <person name="Martijn J."/>
            <person name="Lind A.E."/>
            <person name="van Eijk R."/>
            <person name="Schleper C."/>
            <person name="Guy L."/>
            <person name="Ettema T.J."/>
        </authorList>
    </citation>
    <scope>NUCLEOTIDE SEQUENCE</scope>
</reference>
<accession>A0A0F9VQS1</accession>
<protein>
    <submittedName>
        <fullName evidence="1">Uncharacterized protein</fullName>
    </submittedName>
</protein>
<proteinExistence type="predicted"/>
<dbReference type="EMBL" id="LAZR01000303">
    <property type="protein sequence ID" value="KKN75801.1"/>
    <property type="molecule type" value="Genomic_DNA"/>
</dbReference>
<evidence type="ECO:0000313" key="1">
    <source>
        <dbReference type="EMBL" id="KKN75801.1"/>
    </source>
</evidence>
<dbReference type="AlphaFoldDB" id="A0A0F9VQS1"/>
<comment type="caution">
    <text evidence="1">The sequence shown here is derived from an EMBL/GenBank/DDBJ whole genome shotgun (WGS) entry which is preliminary data.</text>
</comment>
<sequence length="220" mass="22879">MADTITILDGLAHAQNTADSATLFDIDDAVNSAVGTWPVAIPMSATRARVIFNNTFDPDGATVACRVRVTKATDITTAASVATATKTENTQAMEWTDLAQNTVVETGTIDLDSNIQSVLHIDVCLSNTTAHTGTEIVVQIASEAGVDDAWTTLGAGGWIGPTGTAISAVLPANEAAGQTEISLTNPVANNFDNDGKFKFMKNGTIANSEIVYQTAQSGDT</sequence>
<organism evidence="1">
    <name type="scientific">marine sediment metagenome</name>
    <dbReference type="NCBI Taxonomy" id="412755"/>
    <lineage>
        <taxon>unclassified sequences</taxon>
        <taxon>metagenomes</taxon>
        <taxon>ecological metagenomes</taxon>
    </lineage>
</organism>